<dbReference type="EMBL" id="VTUZ01000035">
    <property type="protein sequence ID" value="KAA1003551.1"/>
    <property type="molecule type" value="Genomic_DNA"/>
</dbReference>
<evidence type="ECO:0000256" key="1">
    <source>
        <dbReference type="ARBA" id="ARBA00009437"/>
    </source>
</evidence>
<evidence type="ECO:0000313" key="7">
    <source>
        <dbReference type="Proteomes" id="UP000325273"/>
    </source>
</evidence>
<keyword evidence="3" id="KW-0238">DNA-binding</keyword>
<dbReference type="Gene3D" id="1.10.10.10">
    <property type="entry name" value="Winged helix-like DNA-binding domain superfamily/Winged helix DNA-binding domain"/>
    <property type="match status" value="1"/>
</dbReference>
<dbReference type="InterPro" id="IPR036388">
    <property type="entry name" value="WH-like_DNA-bd_sf"/>
</dbReference>
<evidence type="ECO:0000256" key="4">
    <source>
        <dbReference type="ARBA" id="ARBA00023163"/>
    </source>
</evidence>
<dbReference type="PANTHER" id="PTHR30537">
    <property type="entry name" value="HTH-TYPE TRANSCRIPTIONAL REGULATOR"/>
    <property type="match status" value="1"/>
</dbReference>
<dbReference type="GO" id="GO:0006351">
    <property type="term" value="P:DNA-templated transcription"/>
    <property type="evidence" value="ECO:0007669"/>
    <property type="project" value="TreeGrafter"/>
</dbReference>
<dbReference type="Pfam" id="PF03466">
    <property type="entry name" value="LysR_substrate"/>
    <property type="match status" value="1"/>
</dbReference>
<dbReference type="PROSITE" id="PS50931">
    <property type="entry name" value="HTH_LYSR"/>
    <property type="match status" value="1"/>
</dbReference>
<dbReference type="Proteomes" id="UP000325273">
    <property type="component" value="Unassembled WGS sequence"/>
</dbReference>
<gene>
    <name evidence="6" type="ORF">FVF58_36510</name>
</gene>
<dbReference type="AlphaFoldDB" id="A0A5B0GLG9"/>
<accession>A0A5B0GLG9</accession>
<keyword evidence="7" id="KW-1185">Reference proteome</keyword>
<dbReference type="RefSeq" id="WP_149674572.1">
    <property type="nucleotide sequence ID" value="NZ_VTUZ01000035.1"/>
</dbReference>
<comment type="caution">
    <text evidence="6">The sequence shown here is derived from an EMBL/GenBank/DDBJ whole genome shotgun (WGS) entry which is preliminary data.</text>
</comment>
<comment type="similarity">
    <text evidence="1">Belongs to the LysR transcriptional regulatory family.</text>
</comment>
<dbReference type="GO" id="GO:0003700">
    <property type="term" value="F:DNA-binding transcription factor activity"/>
    <property type="evidence" value="ECO:0007669"/>
    <property type="project" value="InterPro"/>
</dbReference>
<dbReference type="SUPFAM" id="SSF53850">
    <property type="entry name" value="Periplasmic binding protein-like II"/>
    <property type="match status" value="1"/>
</dbReference>
<name>A0A5B0GLG9_9BURK</name>
<proteinExistence type="inferred from homology"/>
<evidence type="ECO:0000313" key="6">
    <source>
        <dbReference type="EMBL" id="KAA1003551.1"/>
    </source>
</evidence>
<dbReference type="InterPro" id="IPR058163">
    <property type="entry name" value="LysR-type_TF_proteobact-type"/>
</dbReference>
<dbReference type="InterPro" id="IPR005119">
    <property type="entry name" value="LysR_subst-bd"/>
</dbReference>
<organism evidence="6 7">
    <name type="scientific">Paraburkholderia panacisoli</name>
    <dbReference type="NCBI Taxonomy" id="2603818"/>
    <lineage>
        <taxon>Bacteria</taxon>
        <taxon>Pseudomonadati</taxon>
        <taxon>Pseudomonadota</taxon>
        <taxon>Betaproteobacteria</taxon>
        <taxon>Burkholderiales</taxon>
        <taxon>Burkholderiaceae</taxon>
        <taxon>Paraburkholderia</taxon>
    </lineage>
</organism>
<dbReference type="Pfam" id="PF00126">
    <property type="entry name" value="HTH_1"/>
    <property type="match status" value="1"/>
</dbReference>
<evidence type="ECO:0000256" key="3">
    <source>
        <dbReference type="ARBA" id="ARBA00023125"/>
    </source>
</evidence>
<dbReference type="InterPro" id="IPR036390">
    <property type="entry name" value="WH_DNA-bd_sf"/>
</dbReference>
<reference evidence="6 7" key="1">
    <citation type="submission" date="2019-08" db="EMBL/GenBank/DDBJ databases">
        <title>Paraburkholderia sp. DCY113.</title>
        <authorList>
            <person name="Kang J."/>
        </authorList>
    </citation>
    <scope>NUCLEOTIDE SEQUENCE [LARGE SCALE GENOMIC DNA]</scope>
    <source>
        <strain evidence="6 7">DCY113</strain>
    </source>
</reference>
<feature type="domain" description="HTH lysR-type" evidence="5">
    <location>
        <begin position="9"/>
        <end position="66"/>
    </location>
</feature>
<keyword evidence="2" id="KW-0805">Transcription regulation</keyword>
<sequence length="316" mass="33674">MNLARLRVPSLDGLLAFEAAARYGTFERAAEMLCVTGSAAAKRVAAVEQLLGVQLLDRSGRTLVLTDIGREYLQQVVGPLRLLAAVPLHQPDDKRKERLRVCAPPTFARQIVAPKLQEFTGRYASMDLELVLSTPYPDSPPGDTDLWIRGGDPVEAGCTILMCDCATPLIAPTLLSSIGPLRKPPDMASAPLLRTSLEPWTPWLHAAGLDWAEPESGPRLMDLGLLLEAAVSGQGIALGRPTLALPWLAAGSLVPLFPEITCPVPPYYLMPHSSYGAAGEFADWLVGICARASAQASEYLSGRSGKNVAGASEAGK</sequence>
<keyword evidence="4" id="KW-0804">Transcription</keyword>
<dbReference type="Gene3D" id="3.40.190.10">
    <property type="entry name" value="Periplasmic binding protein-like II"/>
    <property type="match status" value="2"/>
</dbReference>
<evidence type="ECO:0000256" key="2">
    <source>
        <dbReference type="ARBA" id="ARBA00023015"/>
    </source>
</evidence>
<protein>
    <submittedName>
        <fullName evidence="6">LysR family transcriptional regulator</fullName>
    </submittedName>
</protein>
<dbReference type="InterPro" id="IPR000847">
    <property type="entry name" value="LysR_HTH_N"/>
</dbReference>
<dbReference type="PANTHER" id="PTHR30537:SF79">
    <property type="entry name" value="TRANSCRIPTIONAL REGULATOR-RELATED"/>
    <property type="match status" value="1"/>
</dbReference>
<evidence type="ECO:0000259" key="5">
    <source>
        <dbReference type="PROSITE" id="PS50931"/>
    </source>
</evidence>
<dbReference type="SUPFAM" id="SSF46785">
    <property type="entry name" value="Winged helix' DNA-binding domain"/>
    <property type="match status" value="1"/>
</dbReference>
<dbReference type="GO" id="GO:0043565">
    <property type="term" value="F:sequence-specific DNA binding"/>
    <property type="evidence" value="ECO:0007669"/>
    <property type="project" value="TreeGrafter"/>
</dbReference>